<dbReference type="Proteomes" id="UP000306378">
    <property type="component" value="Unassembled WGS sequence"/>
</dbReference>
<organism evidence="3 4">
    <name type="scientific">Nocardia cyriacigeorgica</name>
    <dbReference type="NCBI Taxonomy" id="135487"/>
    <lineage>
        <taxon>Bacteria</taxon>
        <taxon>Bacillati</taxon>
        <taxon>Actinomycetota</taxon>
        <taxon>Actinomycetes</taxon>
        <taxon>Mycobacteriales</taxon>
        <taxon>Nocardiaceae</taxon>
        <taxon>Nocardia</taxon>
    </lineage>
</organism>
<gene>
    <name evidence="3" type="ORF">FEK34_29145</name>
</gene>
<dbReference type="Pfam" id="PF07553">
    <property type="entry name" value="Lipoprotein_Ltp"/>
    <property type="match status" value="2"/>
</dbReference>
<dbReference type="InterPro" id="IPR011434">
    <property type="entry name" value="Ltp-like_HTH"/>
</dbReference>
<dbReference type="InterPro" id="IPR036388">
    <property type="entry name" value="WH-like_DNA-bd_sf"/>
</dbReference>
<evidence type="ECO:0000256" key="1">
    <source>
        <dbReference type="SAM" id="Phobius"/>
    </source>
</evidence>
<dbReference type="RefSeq" id="WP_014351202.1">
    <property type="nucleotide sequence ID" value="NZ_AP026975.1"/>
</dbReference>
<evidence type="ECO:0000313" key="3">
    <source>
        <dbReference type="EMBL" id="TLF72422.1"/>
    </source>
</evidence>
<evidence type="ECO:0000259" key="2">
    <source>
        <dbReference type="Pfam" id="PF07553"/>
    </source>
</evidence>
<feature type="domain" description="Putative host cell surface-exposed lipoprotein Ltp-like HTH region" evidence="2">
    <location>
        <begin position="111"/>
        <end position="153"/>
    </location>
</feature>
<feature type="domain" description="Putative host cell surface-exposed lipoprotein Ltp-like HTH region" evidence="2">
    <location>
        <begin position="156"/>
        <end position="196"/>
    </location>
</feature>
<sequence>MTEPFPAQQPTDLPAPTVPKKQTKWAWVAGAIVLVPALATAFGAGGAATTSVPTSTSQGTVAVVSAPAAHAAAAWNSTPALVDGALVAAGAPAPAHAAAFTPARQQLSPGQRNAVQAAEQYLELSAFSRSGLIDQLEYEGYSTEDATFAVDSLNVDWNEQAKRSAEQYLELTSFSLSGLIDQLVYEGFTREQAEYGANAAY</sequence>
<proteinExistence type="predicted"/>
<comment type="caution">
    <text evidence="3">The sequence shown here is derived from an EMBL/GenBank/DDBJ whole genome shotgun (WGS) entry which is preliminary data.</text>
</comment>
<keyword evidence="1" id="KW-0472">Membrane</keyword>
<reference evidence="3 4" key="1">
    <citation type="submission" date="2019-05" db="EMBL/GenBank/DDBJ databases">
        <title>Genomes sequences of two Nocardia cyriacigeorgica environmental isolates, type strains Nocardia asteroides ATCC 19247 and Nocardia cyriacigeorgica DSM 44484.</title>
        <authorList>
            <person name="Vautrin F."/>
            <person name="Bergeron E."/>
            <person name="Dubost A."/>
            <person name="Abrouk D."/>
            <person name="Rodriguez Nava V."/>
            <person name="Pujic P."/>
        </authorList>
    </citation>
    <scope>NUCLEOTIDE SEQUENCE [LARGE SCALE GENOMIC DNA]</scope>
    <source>
        <strain evidence="3 4">EML 446</strain>
    </source>
</reference>
<dbReference type="OMA" id="GGCLKWG"/>
<protein>
    <recommendedName>
        <fullName evidence="2">Putative host cell surface-exposed lipoprotein Ltp-like HTH region domain-containing protein</fullName>
    </recommendedName>
</protein>
<feature type="transmembrane region" description="Helical" evidence="1">
    <location>
        <begin position="25"/>
        <end position="48"/>
    </location>
</feature>
<dbReference type="Gene3D" id="1.10.10.10">
    <property type="entry name" value="Winged helix-like DNA-binding domain superfamily/Winged helix DNA-binding domain"/>
    <property type="match status" value="2"/>
</dbReference>
<name>A0A5R8N9Q0_9NOCA</name>
<evidence type="ECO:0000313" key="4">
    <source>
        <dbReference type="Proteomes" id="UP000306378"/>
    </source>
</evidence>
<dbReference type="AlphaFoldDB" id="A0A5R8N9Q0"/>
<keyword evidence="1" id="KW-1133">Transmembrane helix</keyword>
<dbReference type="EMBL" id="VBUT01000017">
    <property type="protein sequence ID" value="TLF72422.1"/>
    <property type="molecule type" value="Genomic_DNA"/>
</dbReference>
<accession>A0A5R8N9Q0</accession>
<keyword evidence="1" id="KW-0812">Transmembrane</keyword>